<proteinExistence type="predicted"/>
<dbReference type="EMBL" id="JBJJXI010000096">
    <property type="protein sequence ID" value="KAL3393583.1"/>
    <property type="molecule type" value="Genomic_DNA"/>
</dbReference>
<dbReference type="AlphaFoldDB" id="A0ABD2WKN5"/>
<dbReference type="InterPro" id="IPR036770">
    <property type="entry name" value="Ankyrin_rpt-contain_sf"/>
</dbReference>
<gene>
    <name evidence="1" type="ORF">TKK_011863</name>
</gene>
<dbReference type="SUPFAM" id="SSF48403">
    <property type="entry name" value="Ankyrin repeat"/>
    <property type="match status" value="1"/>
</dbReference>
<accession>A0ABD2WKN5</accession>
<organism evidence="1 2">
    <name type="scientific">Trichogramma kaykai</name>
    <dbReference type="NCBI Taxonomy" id="54128"/>
    <lineage>
        <taxon>Eukaryota</taxon>
        <taxon>Metazoa</taxon>
        <taxon>Ecdysozoa</taxon>
        <taxon>Arthropoda</taxon>
        <taxon>Hexapoda</taxon>
        <taxon>Insecta</taxon>
        <taxon>Pterygota</taxon>
        <taxon>Neoptera</taxon>
        <taxon>Endopterygota</taxon>
        <taxon>Hymenoptera</taxon>
        <taxon>Apocrita</taxon>
        <taxon>Proctotrupomorpha</taxon>
        <taxon>Chalcidoidea</taxon>
        <taxon>Trichogrammatidae</taxon>
        <taxon>Trichogramma</taxon>
    </lineage>
</organism>
<dbReference type="Gene3D" id="1.25.40.20">
    <property type="entry name" value="Ankyrin repeat-containing domain"/>
    <property type="match status" value="1"/>
</dbReference>
<evidence type="ECO:0000313" key="2">
    <source>
        <dbReference type="Proteomes" id="UP001627154"/>
    </source>
</evidence>
<name>A0ABD2WKN5_9HYME</name>
<dbReference type="InterPro" id="IPR002110">
    <property type="entry name" value="Ankyrin_rpt"/>
</dbReference>
<keyword evidence="2" id="KW-1185">Reference proteome</keyword>
<comment type="caution">
    <text evidence="1">The sequence shown here is derived from an EMBL/GenBank/DDBJ whole genome shotgun (WGS) entry which is preliminary data.</text>
</comment>
<dbReference type="Pfam" id="PF12796">
    <property type="entry name" value="Ank_2"/>
    <property type="match status" value="1"/>
</dbReference>
<protein>
    <submittedName>
        <fullName evidence="1">Uncharacterized protein</fullName>
    </submittedName>
</protein>
<dbReference type="Proteomes" id="UP001627154">
    <property type="component" value="Unassembled WGS sequence"/>
</dbReference>
<reference evidence="1 2" key="1">
    <citation type="journal article" date="2024" name="bioRxiv">
        <title>A reference genome for Trichogramma kaykai: A tiny desert-dwelling parasitoid wasp with competing sex-ratio distorters.</title>
        <authorList>
            <person name="Culotta J."/>
            <person name="Lindsey A.R."/>
        </authorList>
    </citation>
    <scope>NUCLEOTIDE SEQUENCE [LARGE SCALE GENOMIC DNA]</scope>
    <source>
        <strain evidence="1 2">KSX58</strain>
    </source>
</reference>
<sequence>MSSDDESDAHDFKNVDNLHQEQIKNLKSFHKKMNWIYSDKGRYDLLDELYPLIRNWRGQLPNFRDIFGKKKIERLLTWAIKYIKELVWNRTAGEALIEFVARSGYKDEPDVDKNVKPLLLRRTTPLHHAADSLSFQEHTAISELFKIYDGFDVNYISNWGMTHFHVACKYGINDAVEKFLEIGQDINCLVSKTGDSPLHLAAAGDAADERRRPEFG</sequence>
<evidence type="ECO:0000313" key="1">
    <source>
        <dbReference type="EMBL" id="KAL3393583.1"/>
    </source>
</evidence>